<proteinExistence type="inferred from homology"/>
<feature type="transmembrane region" description="Helical" evidence="7">
    <location>
        <begin position="125"/>
        <end position="150"/>
    </location>
</feature>
<dbReference type="SUPFAM" id="SSF50182">
    <property type="entry name" value="Sm-like ribonucleoproteins"/>
    <property type="match status" value="1"/>
</dbReference>
<accession>A0A318EG16</accession>
<name>A0A318EG16_9GAMM</name>
<evidence type="ECO:0000256" key="4">
    <source>
        <dbReference type="ARBA" id="ARBA00022692"/>
    </source>
</evidence>
<reference evidence="11 12" key="1">
    <citation type="submission" date="2018-04" db="EMBL/GenBank/DDBJ databases">
        <title>Genomic Encyclopedia of Type Strains, Phase IV (KMG-IV): sequencing the most valuable type-strain genomes for metagenomic binning, comparative biology and taxonomic classification.</title>
        <authorList>
            <person name="Goeker M."/>
        </authorList>
    </citation>
    <scope>NUCLEOTIDE SEQUENCE [LARGE SCALE GENOMIC DNA]</scope>
    <source>
        <strain evidence="11 12">DSM 104150</strain>
    </source>
</reference>
<dbReference type="SUPFAM" id="SSF82689">
    <property type="entry name" value="Mechanosensitive channel protein MscS (YggB), C-terminal domain"/>
    <property type="match status" value="1"/>
</dbReference>
<dbReference type="InterPro" id="IPR049142">
    <property type="entry name" value="MS_channel_1st"/>
</dbReference>
<feature type="domain" description="Mechanosensitive ion channel MscS" evidence="8">
    <location>
        <begin position="178"/>
        <end position="245"/>
    </location>
</feature>
<dbReference type="GO" id="GO:0008381">
    <property type="term" value="F:mechanosensitive monoatomic ion channel activity"/>
    <property type="evidence" value="ECO:0007669"/>
    <property type="project" value="UniProtKB-ARBA"/>
</dbReference>
<evidence type="ECO:0000313" key="12">
    <source>
        <dbReference type="Proteomes" id="UP000248330"/>
    </source>
</evidence>
<dbReference type="Proteomes" id="UP000248330">
    <property type="component" value="Unassembled WGS sequence"/>
</dbReference>
<evidence type="ECO:0000256" key="2">
    <source>
        <dbReference type="ARBA" id="ARBA00008017"/>
    </source>
</evidence>
<evidence type="ECO:0000259" key="8">
    <source>
        <dbReference type="Pfam" id="PF00924"/>
    </source>
</evidence>
<dbReference type="Pfam" id="PF21088">
    <property type="entry name" value="MS_channel_1st"/>
    <property type="match status" value="1"/>
</dbReference>
<evidence type="ECO:0000256" key="1">
    <source>
        <dbReference type="ARBA" id="ARBA00004651"/>
    </source>
</evidence>
<gene>
    <name evidence="11" type="ORF">C8D93_103274</name>
</gene>
<feature type="transmembrane region" description="Helical" evidence="7">
    <location>
        <begin position="156"/>
        <end position="176"/>
    </location>
</feature>
<evidence type="ECO:0000256" key="6">
    <source>
        <dbReference type="ARBA" id="ARBA00023136"/>
    </source>
</evidence>
<dbReference type="RefSeq" id="WP_110264615.1">
    <property type="nucleotide sequence ID" value="NZ_CAWNXA010000003.1"/>
</dbReference>
<evidence type="ECO:0000256" key="7">
    <source>
        <dbReference type="SAM" id="Phobius"/>
    </source>
</evidence>
<dbReference type="OrthoDB" id="9809206at2"/>
<dbReference type="InterPro" id="IPR010920">
    <property type="entry name" value="LSM_dom_sf"/>
</dbReference>
<protein>
    <submittedName>
        <fullName evidence="11">Small-conductance mechanosensitive channel</fullName>
    </submittedName>
</protein>
<dbReference type="Gene3D" id="1.10.287.1260">
    <property type="match status" value="1"/>
</dbReference>
<dbReference type="Pfam" id="PF21082">
    <property type="entry name" value="MS_channel_3rd"/>
    <property type="match status" value="1"/>
</dbReference>
<evidence type="ECO:0000313" key="11">
    <source>
        <dbReference type="EMBL" id="PXV69699.1"/>
    </source>
</evidence>
<organism evidence="11 12">
    <name type="scientific">Sinimarinibacterium flocculans</name>
    <dbReference type="NCBI Taxonomy" id="985250"/>
    <lineage>
        <taxon>Bacteria</taxon>
        <taxon>Pseudomonadati</taxon>
        <taxon>Pseudomonadota</taxon>
        <taxon>Gammaproteobacteria</taxon>
        <taxon>Nevskiales</taxon>
        <taxon>Nevskiaceae</taxon>
        <taxon>Sinimarinibacterium</taxon>
    </lineage>
</organism>
<keyword evidence="3" id="KW-1003">Cell membrane</keyword>
<keyword evidence="5 7" id="KW-1133">Transmembrane helix</keyword>
<dbReference type="PANTHER" id="PTHR30566">
    <property type="entry name" value="YNAI-RELATED MECHANOSENSITIVE ION CHANNEL"/>
    <property type="match status" value="1"/>
</dbReference>
<keyword evidence="4 7" id="KW-0812">Transmembrane</keyword>
<feature type="transmembrane region" description="Helical" evidence="7">
    <location>
        <begin position="12"/>
        <end position="32"/>
    </location>
</feature>
<dbReference type="Gene3D" id="3.30.70.100">
    <property type="match status" value="1"/>
</dbReference>
<keyword evidence="12" id="KW-1185">Reference proteome</keyword>
<sequence>MDWNVELLGNPLQHWLTALGLALAINLVVGLVKWAIIARLAKVASTTSNAFDDAFIAVARRTRQWLVFGVTLFIGTRYLELPDRIETVLIGVATISAFLQLGSWGMAGLDFWLERYRQRTLQTDAGAATSLAALSFIGRVLLWAVVLLLALDNLGVDVTALVAGLGVGGIAVALAVQNILGDLFASLSIVIDKPFVIGDFIIVDDYMGTVEHVGLKTTRIRSLGGEQIVFSNTDLLKARVRNYKRMYERRVVFAFGVLYQTTADQAEKIPRIVEDVVRAQALARFDRAHFARFGDSSLDYEVVYWMKDPDYTKYMDTQQAINIALMRAFAKEDIGFAYPTRSLFVEAPVKVEVAQAPSAS</sequence>
<comment type="caution">
    <text evidence="11">The sequence shown here is derived from an EMBL/GenBank/DDBJ whole genome shotgun (WGS) entry which is preliminary data.</text>
</comment>
<comment type="similarity">
    <text evidence="2">Belongs to the MscS (TC 1.A.23) family.</text>
</comment>
<dbReference type="InterPro" id="IPR011014">
    <property type="entry name" value="MscS_channel_TM-2"/>
</dbReference>
<dbReference type="AlphaFoldDB" id="A0A318EG16"/>
<feature type="domain" description="Mechanosensitive ion channel transmembrane helices 2/3" evidence="10">
    <location>
        <begin position="139"/>
        <end position="177"/>
    </location>
</feature>
<dbReference type="Gene3D" id="2.30.30.60">
    <property type="match status" value="1"/>
</dbReference>
<dbReference type="EMBL" id="QICN01000003">
    <property type="protein sequence ID" value="PXV69699.1"/>
    <property type="molecule type" value="Genomic_DNA"/>
</dbReference>
<dbReference type="SUPFAM" id="SSF82861">
    <property type="entry name" value="Mechanosensitive channel protein MscS (YggB), transmembrane region"/>
    <property type="match status" value="1"/>
</dbReference>
<dbReference type="InterPro" id="IPR006685">
    <property type="entry name" value="MscS_channel_2nd"/>
</dbReference>
<feature type="domain" description="Mechanosensitive ion channel MscS C-terminal" evidence="9">
    <location>
        <begin position="251"/>
        <end position="336"/>
    </location>
</feature>
<evidence type="ECO:0000256" key="3">
    <source>
        <dbReference type="ARBA" id="ARBA00022475"/>
    </source>
</evidence>
<evidence type="ECO:0000256" key="5">
    <source>
        <dbReference type="ARBA" id="ARBA00022989"/>
    </source>
</evidence>
<dbReference type="InterPro" id="IPR049278">
    <property type="entry name" value="MS_channel_C"/>
</dbReference>
<dbReference type="Pfam" id="PF00924">
    <property type="entry name" value="MS_channel_2nd"/>
    <property type="match status" value="1"/>
</dbReference>
<dbReference type="PANTHER" id="PTHR30566:SF25">
    <property type="entry name" value="INNER MEMBRANE PROTEIN"/>
    <property type="match status" value="1"/>
</dbReference>
<comment type="subcellular location">
    <subcellularLocation>
        <location evidence="1">Cell membrane</location>
        <topology evidence="1">Multi-pass membrane protein</topology>
    </subcellularLocation>
</comment>
<dbReference type="InterPro" id="IPR011066">
    <property type="entry name" value="MscS_channel_C_sf"/>
</dbReference>
<dbReference type="GO" id="GO:0005886">
    <property type="term" value="C:plasma membrane"/>
    <property type="evidence" value="ECO:0007669"/>
    <property type="project" value="UniProtKB-SubCell"/>
</dbReference>
<keyword evidence="6 7" id="KW-0472">Membrane</keyword>
<evidence type="ECO:0000259" key="9">
    <source>
        <dbReference type="Pfam" id="PF21082"/>
    </source>
</evidence>
<feature type="transmembrane region" description="Helical" evidence="7">
    <location>
        <begin position="87"/>
        <end position="113"/>
    </location>
</feature>
<dbReference type="InterPro" id="IPR023408">
    <property type="entry name" value="MscS_beta-dom_sf"/>
</dbReference>
<evidence type="ECO:0000259" key="10">
    <source>
        <dbReference type="Pfam" id="PF21088"/>
    </source>
</evidence>